<evidence type="ECO:0000313" key="2">
    <source>
        <dbReference type="Proteomes" id="UP001218412"/>
    </source>
</evidence>
<dbReference type="InterPro" id="IPR053745">
    <property type="entry name" value="Viral_Tail_Comp_sf"/>
</dbReference>
<keyword evidence="2" id="KW-1185">Reference proteome</keyword>
<gene>
    <name evidence="1" type="ORF">JHW45_10680</name>
</gene>
<dbReference type="Gene3D" id="3.30.2000.30">
    <property type="match status" value="1"/>
</dbReference>
<dbReference type="EMBL" id="CP067134">
    <property type="protein sequence ID" value="WCR09581.1"/>
    <property type="molecule type" value="Genomic_DNA"/>
</dbReference>
<sequence length="139" mass="14845">MIPSLALQQAVRARLLADPFISASVLPERIRAGDRRPSEFPSIILSPARTEILGRAAGGQIVAEVSAMLHVWADADGSGTGEGIAAGVFMALIDAPEAEGFEIDEWQRPHLTWVDQAGAVANASFGTVALRATIRWRDQ</sequence>
<proteinExistence type="predicted"/>
<reference evidence="1 2" key="1">
    <citation type="submission" date="2021-01" db="EMBL/GenBank/DDBJ databases">
        <title>Biogeographic distribution of Paracoccus.</title>
        <authorList>
            <person name="Hollensteiner J."/>
            <person name="Leineberger J."/>
            <person name="Brinkhoff T."/>
            <person name="Daniel R."/>
        </authorList>
    </citation>
    <scope>NUCLEOTIDE SEQUENCE [LARGE SCALE GENOMIC DNA]</scope>
    <source>
        <strain evidence="1 2">LMG25392</strain>
    </source>
</reference>
<accession>A0ABY7SRU2</accession>
<dbReference type="Pfam" id="PF11367">
    <property type="entry name" value="Tail_completion_gp17"/>
    <property type="match status" value="1"/>
</dbReference>
<protein>
    <submittedName>
        <fullName evidence="1">DUF3168 domain-containing protein</fullName>
    </submittedName>
</protein>
<organism evidence="1 2">
    <name type="scientific">Paracoccus stylophorae</name>
    <dbReference type="NCBI Taxonomy" id="659350"/>
    <lineage>
        <taxon>Bacteria</taxon>
        <taxon>Pseudomonadati</taxon>
        <taxon>Pseudomonadota</taxon>
        <taxon>Alphaproteobacteria</taxon>
        <taxon>Rhodobacterales</taxon>
        <taxon>Paracoccaceae</taxon>
        <taxon>Paracoccus</taxon>
    </lineage>
</organism>
<dbReference type="RefSeq" id="WP_272857695.1">
    <property type="nucleotide sequence ID" value="NZ_CP067134.1"/>
</dbReference>
<dbReference type="Proteomes" id="UP001218412">
    <property type="component" value="Chromosome"/>
</dbReference>
<evidence type="ECO:0000313" key="1">
    <source>
        <dbReference type="EMBL" id="WCR09581.1"/>
    </source>
</evidence>
<dbReference type="InterPro" id="IPR021508">
    <property type="entry name" value="Gp17-like"/>
</dbReference>
<name>A0ABY7SRU2_9RHOB</name>